<evidence type="ECO:0000313" key="2">
    <source>
        <dbReference type="Proteomes" id="UP000248863"/>
    </source>
</evidence>
<comment type="caution">
    <text evidence="1">The sequence shown here is derived from an EMBL/GenBank/DDBJ whole genome shotgun (WGS) entry which is preliminary data.</text>
</comment>
<dbReference type="AlphaFoldDB" id="A0A327KPA5"/>
<accession>A0A327KPA5</accession>
<dbReference type="OrthoDB" id="7863713at2"/>
<name>A0A327KPA5_9BRAD</name>
<proteinExistence type="predicted"/>
<keyword evidence="2" id="KW-1185">Reference proteome</keyword>
<dbReference type="EMBL" id="NPEU01000035">
    <property type="protein sequence ID" value="RAI40679.1"/>
    <property type="molecule type" value="Genomic_DNA"/>
</dbReference>
<reference evidence="1 2" key="1">
    <citation type="submission" date="2017-07" db="EMBL/GenBank/DDBJ databases">
        <title>Draft Genome Sequences of Select Purple Nonsulfur Bacteria.</title>
        <authorList>
            <person name="Lasarre B."/>
            <person name="Mckinlay J.B."/>
        </authorList>
    </citation>
    <scope>NUCLEOTIDE SEQUENCE [LARGE SCALE GENOMIC DNA]</scope>
    <source>
        <strain evidence="1 2">DSM 11907</strain>
    </source>
</reference>
<organism evidence="1 2">
    <name type="scientific">Rhodoplanes elegans</name>
    <dbReference type="NCBI Taxonomy" id="29408"/>
    <lineage>
        <taxon>Bacteria</taxon>
        <taxon>Pseudomonadati</taxon>
        <taxon>Pseudomonadota</taxon>
        <taxon>Alphaproteobacteria</taxon>
        <taxon>Hyphomicrobiales</taxon>
        <taxon>Nitrobacteraceae</taxon>
        <taxon>Rhodoplanes</taxon>
    </lineage>
</organism>
<dbReference type="RefSeq" id="WP_111356141.1">
    <property type="nucleotide sequence ID" value="NZ_NHSK01000074.1"/>
</dbReference>
<protein>
    <submittedName>
        <fullName evidence="1">Uncharacterized protein</fullName>
    </submittedName>
</protein>
<gene>
    <name evidence="1" type="ORF">CH338_05545</name>
</gene>
<sequence length="100" mass="11265">MTDDPIELDQHRGMAAQKATELRRLRVDVEANAKALMERQTELETHLLAAPAQTWPEAAEKAHYLLTLFAASPAAQDPRRQRLISDVLEDFRRLSNETGG</sequence>
<evidence type="ECO:0000313" key="1">
    <source>
        <dbReference type="EMBL" id="RAI40679.1"/>
    </source>
</evidence>
<dbReference type="Proteomes" id="UP000248863">
    <property type="component" value="Unassembled WGS sequence"/>
</dbReference>